<keyword evidence="2 5" id="KW-0812">Transmembrane</keyword>
<dbReference type="InterPro" id="IPR051533">
    <property type="entry name" value="WaaL-like"/>
</dbReference>
<keyword evidence="4 5" id="KW-0472">Membrane</keyword>
<dbReference type="Proteomes" id="UP000774000">
    <property type="component" value="Unassembled WGS sequence"/>
</dbReference>
<keyword evidence="7" id="KW-0436">Ligase</keyword>
<comment type="subcellular location">
    <subcellularLocation>
        <location evidence="1">Membrane</location>
        <topology evidence="1">Multi-pass membrane protein</topology>
    </subcellularLocation>
</comment>
<feature type="transmembrane region" description="Helical" evidence="5">
    <location>
        <begin position="12"/>
        <end position="44"/>
    </location>
</feature>
<evidence type="ECO:0000259" key="6">
    <source>
        <dbReference type="Pfam" id="PF04932"/>
    </source>
</evidence>
<feature type="transmembrane region" description="Helical" evidence="5">
    <location>
        <begin position="215"/>
        <end position="233"/>
    </location>
</feature>
<dbReference type="GO" id="GO:0016020">
    <property type="term" value="C:membrane"/>
    <property type="evidence" value="ECO:0007669"/>
    <property type="project" value="UniProtKB-SubCell"/>
</dbReference>
<dbReference type="EMBL" id="JAFBDQ010000008">
    <property type="protein sequence ID" value="MBM7556939.1"/>
    <property type="molecule type" value="Genomic_DNA"/>
</dbReference>
<evidence type="ECO:0000256" key="1">
    <source>
        <dbReference type="ARBA" id="ARBA00004141"/>
    </source>
</evidence>
<feature type="transmembrane region" description="Helical" evidence="5">
    <location>
        <begin position="109"/>
        <end position="130"/>
    </location>
</feature>
<organism evidence="7 8">
    <name type="scientific">Halanaerobacter jeridensis</name>
    <dbReference type="NCBI Taxonomy" id="706427"/>
    <lineage>
        <taxon>Bacteria</taxon>
        <taxon>Bacillati</taxon>
        <taxon>Bacillota</taxon>
        <taxon>Clostridia</taxon>
        <taxon>Halanaerobiales</taxon>
        <taxon>Halobacteroidaceae</taxon>
        <taxon>Halanaerobacter</taxon>
    </lineage>
</organism>
<feature type="transmembrane region" description="Helical" evidence="5">
    <location>
        <begin position="374"/>
        <end position="390"/>
    </location>
</feature>
<reference evidence="7" key="1">
    <citation type="submission" date="2021-01" db="EMBL/GenBank/DDBJ databases">
        <title>Genomic Encyclopedia of Type Strains, Phase IV (KMG-IV): sequencing the most valuable type-strain genomes for metagenomic binning, comparative biology and taxonomic classification.</title>
        <authorList>
            <person name="Goeker M."/>
        </authorList>
    </citation>
    <scope>NUCLEOTIDE SEQUENCE</scope>
    <source>
        <strain evidence="7">DSM 23230</strain>
    </source>
</reference>
<sequence>MIKQLDDFFDFVILSGFFIYILGNIISLAVMNIGLGISLLGWIIKKVRNKDFNIPNTPYNIYILLFMGALVFSLFDTLNLSNSLDYLQRFIIPILIFYIIVDLKPSNRIIKFLLGLLFVLLIGSSFYGLWQFNLGIKRVNSVFFVLEFATLNTFLIIYTFLYTIWGNLNYKYRVLLGINNVLLIVVLIFTQTRGAWISLMLSLAIIFLLKSKESLIWFLIFIVIFFSLAPFLVPEVYIDRFISIFDLENNKSNLTRLNLWEGAVKIYHDYWINGIGLNNFKEVITRDKYYSKPMVSTAHAHNNFLQLAAETGTLGLVTFIMLFFMIIKKLYFYYHKFVNKNLKIYFIATLGIVISYLGHGLTEYTLEDRISSRLLWFIIGISMVIVINNDRD</sequence>
<keyword evidence="3 5" id="KW-1133">Transmembrane helix</keyword>
<proteinExistence type="predicted"/>
<dbReference type="RefSeq" id="WP_204701709.1">
    <property type="nucleotide sequence ID" value="NZ_JAFBDQ010000008.1"/>
</dbReference>
<evidence type="ECO:0000313" key="7">
    <source>
        <dbReference type="EMBL" id="MBM7556939.1"/>
    </source>
</evidence>
<accession>A0A938XU50</accession>
<keyword evidence="8" id="KW-1185">Reference proteome</keyword>
<evidence type="ECO:0000256" key="4">
    <source>
        <dbReference type="ARBA" id="ARBA00023136"/>
    </source>
</evidence>
<protein>
    <submittedName>
        <fullName evidence="7">O-antigen ligase</fullName>
    </submittedName>
</protein>
<dbReference type="AlphaFoldDB" id="A0A938XU50"/>
<dbReference type="GO" id="GO:0016874">
    <property type="term" value="F:ligase activity"/>
    <property type="evidence" value="ECO:0007669"/>
    <property type="project" value="UniProtKB-KW"/>
</dbReference>
<evidence type="ECO:0000256" key="3">
    <source>
        <dbReference type="ARBA" id="ARBA00022989"/>
    </source>
</evidence>
<dbReference type="PANTHER" id="PTHR37422:SF13">
    <property type="entry name" value="LIPOPOLYSACCHARIDE BIOSYNTHESIS PROTEIN PA4999-RELATED"/>
    <property type="match status" value="1"/>
</dbReference>
<evidence type="ECO:0000256" key="2">
    <source>
        <dbReference type="ARBA" id="ARBA00022692"/>
    </source>
</evidence>
<evidence type="ECO:0000256" key="5">
    <source>
        <dbReference type="SAM" id="Phobius"/>
    </source>
</evidence>
<feature type="domain" description="O-antigen ligase-related" evidence="6">
    <location>
        <begin position="181"/>
        <end position="320"/>
    </location>
</feature>
<feature type="transmembrane region" description="Helical" evidence="5">
    <location>
        <begin position="344"/>
        <end position="362"/>
    </location>
</feature>
<comment type="caution">
    <text evidence="7">The sequence shown here is derived from an EMBL/GenBank/DDBJ whole genome shotgun (WGS) entry which is preliminary data.</text>
</comment>
<dbReference type="Pfam" id="PF04932">
    <property type="entry name" value="Wzy_C"/>
    <property type="match status" value="1"/>
</dbReference>
<feature type="transmembrane region" description="Helical" evidence="5">
    <location>
        <begin position="59"/>
        <end position="79"/>
    </location>
</feature>
<dbReference type="InterPro" id="IPR007016">
    <property type="entry name" value="O-antigen_ligase-rel_domated"/>
</dbReference>
<feature type="transmembrane region" description="Helical" evidence="5">
    <location>
        <begin position="142"/>
        <end position="161"/>
    </location>
</feature>
<evidence type="ECO:0000313" key="8">
    <source>
        <dbReference type="Proteomes" id="UP000774000"/>
    </source>
</evidence>
<feature type="transmembrane region" description="Helical" evidence="5">
    <location>
        <begin position="181"/>
        <end position="208"/>
    </location>
</feature>
<gene>
    <name evidence="7" type="ORF">JOC47_001793</name>
</gene>
<feature type="transmembrane region" description="Helical" evidence="5">
    <location>
        <begin position="313"/>
        <end position="332"/>
    </location>
</feature>
<dbReference type="PANTHER" id="PTHR37422">
    <property type="entry name" value="TEICHURONIC ACID BIOSYNTHESIS PROTEIN TUAE"/>
    <property type="match status" value="1"/>
</dbReference>
<name>A0A938XU50_9FIRM</name>
<feature type="transmembrane region" description="Helical" evidence="5">
    <location>
        <begin position="86"/>
        <end position="103"/>
    </location>
</feature>